<organism evidence="2">
    <name type="scientific">Sesamum angustifolium</name>
    <dbReference type="NCBI Taxonomy" id="2727405"/>
    <lineage>
        <taxon>Eukaryota</taxon>
        <taxon>Viridiplantae</taxon>
        <taxon>Streptophyta</taxon>
        <taxon>Embryophyta</taxon>
        <taxon>Tracheophyta</taxon>
        <taxon>Spermatophyta</taxon>
        <taxon>Magnoliopsida</taxon>
        <taxon>eudicotyledons</taxon>
        <taxon>Gunneridae</taxon>
        <taxon>Pentapetalae</taxon>
        <taxon>asterids</taxon>
        <taxon>lamiids</taxon>
        <taxon>Lamiales</taxon>
        <taxon>Pedaliaceae</taxon>
        <taxon>Sesamum</taxon>
    </lineage>
</organism>
<evidence type="ECO:0000259" key="1">
    <source>
        <dbReference type="Pfam" id="PF07727"/>
    </source>
</evidence>
<name>A0AAW2L498_9LAMI</name>
<sequence>MLWLLWKLSSGKKLKSEMDSIVSNGTWVLVDLPPGCTTIGCKWIFKKKLKPDGSIDKFKARLVAKGFKQKEGIDYFDTYSPVARLTTIRVLIALASVYNLSIHQMDVKTAFLYGELEEEIYMDQPEGFVAHGNERKVCKLVKSLYGLKQAPKQWHEKFDQTILAFGFTVNENDKCIYCKVKGDRIIILCLLIRSTDGIAISQSHYVEKILEKFGYQNSRIAKTPYDSSVALFKNESGVSVAQLRYSQIIGSLQYLTNGTRPDISFSVSKLARYTSCPDKTHWGALDRVLRYLKGTVSLAIHYGRFPAVLEGYSDASWIAKNSGSNGCSGYVFTLGGGAVSWKSAKQTLITRSTFEAELCALDTTGTEAEWLFGLLSQLPIVSQPLPPIAVHCDSQTTIAKVRSRKYNQKTKRHIQVRLKSIRALVSDRVIGIDFVGTKDNVADPLTKGLDLSQVNKSRLGMGLKTHQ</sequence>
<reference evidence="2" key="1">
    <citation type="submission" date="2020-06" db="EMBL/GenBank/DDBJ databases">
        <authorList>
            <person name="Li T."/>
            <person name="Hu X."/>
            <person name="Zhang T."/>
            <person name="Song X."/>
            <person name="Zhang H."/>
            <person name="Dai N."/>
            <person name="Sheng W."/>
            <person name="Hou X."/>
            <person name="Wei L."/>
        </authorList>
    </citation>
    <scope>NUCLEOTIDE SEQUENCE</scope>
    <source>
        <strain evidence="2">G01</strain>
        <tissue evidence="2">Leaf</tissue>
    </source>
</reference>
<feature type="domain" description="Reverse transcriptase Ty1/copia-type" evidence="1">
    <location>
        <begin position="24"/>
        <end position="191"/>
    </location>
</feature>
<dbReference type="InterPro" id="IPR043502">
    <property type="entry name" value="DNA/RNA_pol_sf"/>
</dbReference>
<accession>A0AAW2L498</accession>
<dbReference type="AlphaFoldDB" id="A0AAW2L498"/>
<reference evidence="2" key="2">
    <citation type="journal article" date="2024" name="Plant">
        <title>Genomic evolution and insights into agronomic trait innovations of Sesamum species.</title>
        <authorList>
            <person name="Miao H."/>
            <person name="Wang L."/>
            <person name="Qu L."/>
            <person name="Liu H."/>
            <person name="Sun Y."/>
            <person name="Le M."/>
            <person name="Wang Q."/>
            <person name="Wei S."/>
            <person name="Zheng Y."/>
            <person name="Lin W."/>
            <person name="Duan Y."/>
            <person name="Cao H."/>
            <person name="Xiong S."/>
            <person name="Wang X."/>
            <person name="Wei L."/>
            <person name="Li C."/>
            <person name="Ma Q."/>
            <person name="Ju M."/>
            <person name="Zhao R."/>
            <person name="Li G."/>
            <person name="Mu C."/>
            <person name="Tian Q."/>
            <person name="Mei H."/>
            <person name="Zhang T."/>
            <person name="Gao T."/>
            <person name="Zhang H."/>
        </authorList>
    </citation>
    <scope>NUCLEOTIDE SEQUENCE</scope>
    <source>
        <strain evidence="2">G01</strain>
    </source>
</reference>
<comment type="caution">
    <text evidence="2">The sequence shown here is derived from an EMBL/GenBank/DDBJ whole genome shotgun (WGS) entry which is preliminary data.</text>
</comment>
<dbReference type="PANTHER" id="PTHR11439:SF440">
    <property type="entry name" value="INTEGRASE CATALYTIC DOMAIN-CONTAINING PROTEIN"/>
    <property type="match status" value="1"/>
</dbReference>
<dbReference type="SUPFAM" id="SSF56672">
    <property type="entry name" value="DNA/RNA polymerases"/>
    <property type="match status" value="1"/>
</dbReference>
<dbReference type="InterPro" id="IPR013103">
    <property type="entry name" value="RVT_2"/>
</dbReference>
<dbReference type="Pfam" id="PF07727">
    <property type="entry name" value="RVT_2"/>
    <property type="match status" value="1"/>
</dbReference>
<dbReference type="PANTHER" id="PTHR11439">
    <property type="entry name" value="GAG-POL-RELATED RETROTRANSPOSON"/>
    <property type="match status" value="1"/>
</dbReference>
<dbReference type="CDD" id="cd09272">
    <property type="entry name" value="RNase_HI_RT_Ty1"/>
    <property type="match status" value="1"/>
</dbReference>
<protein>
    <submittedName>
        <fullName evidence="2">Retrovirus-related Pol polyprotein from transposon TNT 1-94</fullName>
    </submittedName>
</protein>
<gene>
    <name evidence="2" type="ORF">Sangu_2264900</name>
</gene>
<evidence type="ECO:0000313" key="2">
    <source>
        <dbReference type="EMBL" id="KAL0314205.1"/>
    </source>
</evidence>
<dbReference type="EMBL" id="JACGWK010000015">
    <property type="protein sequence ID" value="KAL0314205.1"/>
    <property type="molecule type" value="Genomic_DNA"/>
</dbReference>
<proteinExistence type="predicted"/>